<name>A0A6C0D9W3_9ZZZZ</name>
<organism evidence="1">
    <name type="scientific">viral metagenome</name>
    <dbReference type="NCBI Taxonomy" id="1070528"/>
    <lineage>
        <taxon>unclassified sequences</taxon>
        <taxon>metagenomes</taxon>
        <taxon>organismal metagenomes</taxon>
    </lineage>
</organism>
<dbReference type="EMBL" id="MN739577">
    <property type="protein sequence ID" value="QHT13816.1"/>
    <property type="molecule type" value="Genomic_DNA"/>
</dbReference>
<sequence>MPEMKTMTKTFQKVQLKNHAIKYAPIIVTTISSIDISNIRYFRRPVRGVPKRFLYLHRSIITYRYING</sequence>
<dbReference type="AlphaFoldDB" id="A0A6C0D9W3"/>
<reference evidence="1" key="1">
    <citation type="journal article" date="2020" name="Nature">
        <title>Giant virus diversity and host interactions through global metagenomics.</title>
        <authorList>
            <person name="Schulz F."/>
            <person name="Roux S."/>
            <person name="Paez-Espino D."/>
            <person name="Jungbluth S."/>
            <person name="Walsh D.A."/>
            <person name="Denef V.J."/>
            <person name="McMahon K.D."/>
            <person name="Konstantinidis K.T."/>
            <person name="Eloe-Fadrosh E.A."/>
            <person name="Kyrpides N.C."/>
            <person name="Woyke T."/>
        </authorList>
    </citation>
    <scope>NUCLEOTIDE SEQUENCE</scope>
    <source>
        <strain evidence="1">GVMAG-M-3300023174-134</strain>
    </source>
</reference>
<proteinExistence type="predicted"/>
<accession>A0A6C0D9W3</accession>
<evidence type="ECO:0000313" key="1">
    <source>
        <dbReference type="EMBL" id="QHT13816.1"/>
    </source>
</evidence>
<protein>
    <submittedName>
        <fullName evidence="1">Uncharacterized protein</fullName>
    </submittedName>
</protein>